<comment type="caution">
    <text evidence="2">The sequence shown here is derived from an EMBL/GenBank/DDBJ whole genome shotgun (WGS) entry which is preliminary data.</text>
</comment>
<dbReference type="RefSeq" id="WP_179794395.1">
    <property type="nucleotide sequence ID" value="NZ_BAABHP010000021.1"/>
</dbReference>
<evidence type="ECO:0000256" key="1">
    <source>
        <dbReference type="SAM" id="Phobius"/>
    </source>
</evidence>
<keyword evidence="3" id="KW-1185">Reference proteome</keyword>
<sequence length="68" mass="7429">MAADVSAGPMRFLEEDDEQTGPLWVSRPGRARHRRQLTDREQAIRAAIGLALLLLVVLLFVAAMGAVT</sequence>
<dbReference type="AlphaFoldDB" id="A0A7Y9DWH6"/>
<evidence type="ECO:0000313" key="2">
    <source>
        <dbReference type="EMBL" id="NYD36769.1"/>
    </source>
</evidence>
<evidence type="ECO:0000313" key="3">
    <source>
        <dbReference type="Proteomes" id="UP000535890"/>
    </source>
</evidence>
<name>A0A7Y9DWH6_9PSEU</name>
<organism evidence="2 3">
    <name type="scientific">Actinomycetospora corticicola</name>
    <dbReference type="NCBI Taxonomy" id="663602"/>
    <lineage>
        <taxon>Bacteria</taxon>
        <taxon>Bacillati</taxon>
        <taxon>Actinomycetota</taxon>
        <taxon>Actinomycetes</taxon>
        <taxon>Pseudonocardiales</taxon>
        <taxon>Pseudonocardiaceae</taxon>
        <taxon>Actinomycetospora</taxon>
    </lineage>
</organism>
<proteinExistence type="predicted"/>
<accession>A0A7Y9DWH6</accession>
<dbReference type="EMBL" id="JACCBN010000001">
    <property type="protein sequence ID" value="NYD36769.1"/>
    <property type="molecule type" value="Genomic_DNA"/>
</dbReference>
<keyword evidence="1" id="KW-1133">Transmembrane helix</keyword>
<dbReference type="Proteomes" id="UP000535890">
    <property type="component" value="Unassembled WGS sequence"/>
</dbReference>
<gene>
    <name evidence="2" type="ORF">BJ983_002871</name>
</gene>
<protein>
    <submittedName>
        <fullName evidence="2">Uncharacterized protein</fullName>
    </submittedName>
</protein>
<keyword evidence="1" id="KW-0812">Transmembrane</keyword>
<feature type="transmembrane region" description="Helical" evidence="1">
    <location>
        <begin position="43"/>
        <end position="67"/>
    </location>
</feature>
<reference evidence="2 3" key="1">
    <citation type="submission" date="2020-07" db="EMBL/GenBank/DDBJ databases">
        <title>Sequencing the genomes of 1000 actinobacteria strains.</title>
        <authorList>
            <person name="Klenk H.-P."/>
        </authorList>
    </citation>
    <scope>NUCLEOTIDE SEQUENCE [LARGE SCALE GENOMIC DNA]</scope>
    <source>
        <strain evidence="2 3">DSM 45772</strain>
    </source>
</reference>
<keyword evidence="1" id="KW-0472">Membrane</keyword>